<dbReference type="RefSeq" id="XP_028134181.1">
    <property type="nucleotide sequence ID" value="XM_028278380.1"/>
</dbReference>
<sequence length="131" mass="14772">MLLVRLVIFVLMYINFTSAGEYCRTHADHRKIYPNPANCSQFIMCQGATDVFMECPAGLIFNCITSECDWPANGSLPNDWCDPPTAVFEKEHYCDCSKYVYCMNGIPSIQKCAKNPGIDVCNRPQCKKVVV</sequence>
<dbReference type="GeneID" id="114329325"/>
<dbReference type="SUPFAM" id="SSF57625">
    <property type="entry name" value="Invertebrate chitin-binding proteins"/>
    <property type="match status" value="1"/>
</dbReference>
<feature type="chain" id="PRO_5027568928" evidence="1">
    <location>
        <begin position="20"/>
        <end position="131"/>
    </location>
</feature>
<reference evidence="5" key="1">
    <citation type="submission" date="2025-04" db="UniProtKB">
        <authorList>
            <consortium name="RefSeq"/>
        </authorList>
    </citation>
    <scope>IDENTIFICATION</scope>
    <source>
        <tissue evidence="5">Whole insect</tissue>
    </source>
</reference>
<evidence type="ECO:0000313" key="5">
    <source>
        <dbReference type="RefSeq" id="XP_028134181.1"/>
    </source>
</evidence>
<dbReference type="GO" id="GO:0005576">
    <property type="term" value="C:extracellular region"/>
    <property type="evidence" value="ECO:0007669"/>
    <property type="project" value="InterPro"/>
</dbReference>
<evidence type="ECO:0000259" key="2">
    <source>
        <dbReference type="PROSITE" id="PS50940"/>
    </source>
</evidence>
<dbReference type="Proteomes" id="UP001652700">
    <property type="component" value="Unplaced"/>
</dbReference>
<name>A0A6P7FEL2_DIAVI</name>
<gene>
    <name evidence="5" type="primary">LOC114329325</name>
</gene>
<evidence type="ECO:0000256" key="1">
    <source>
        <dbReference type="SAM" id="SignalP"/>
    </source>
</evidence>
<dbReference type="InterPro" id="IPR002557">
    <property type="entry name" value="Chitin-bd_dom"/>
</dbReference>
<keyword evidence="4" id="KW-1185">Reference proteome</keyword>
<dbReference type="PROSITE" id="PS50940">
    <property type="entry name" value="CHIT_BIND_II"/>
    <property type="match status" value="1"/>
</dbReference>
<dbReference type="AlphaFoldDB" id="A0A6P7FEL2"/>
<dbReference type="Gene3D" id="2.170.140.10">
    <property type="entry name" value="Chitin binding domain"/>
    <property type="match status" value="1"/>
</dbReference>
<proteinExistence type="predicted"/>
<dbReference type="GO" id="GO:0008061">
    <property type="term" value="F:chitin binding"/>
    <property type="evidence" value="ECO:0007669"/>
    <property type="project" value="InterPro"/>
</dbReference>
<dbReference type="OrthoDB" id="6774271at2759"/>
<protein>
    <submittedName>
        <fullName evidence="5">Peritrophin-1-like isoform X2</fullName>
    </submittedName>
</protein>
<dbReference type="InterPro" id="IPR036508">
    <property type="entry name" value="Chitin-bd_dom_sf"/>
</dbReference>
<evidence type="ECO:0000313" key="3">
    <source>
        <dbReference type="EnsemblMetazoa" id="XP_028134181.1"/>
    </source>
</evidence>
<reference evidence="3" key="2">
    <citation type="submission" date="2025-05" db="UniProtKB">
        <authorList>
            <consortium name="EnsemblMetazoa"/>
        </authorList>
    </citation>
    <scope>IDENTIFICATION</scope>
</reference>
<organism evidence="5">
    <name type="scientific">Diabrotica virgifera virgifera</name>
    <name type="common">western corn rootworm</name>
    <dbReference type="NCBI Taxonomy" id="50390"/>
    <lineage>
        <taxon>Eukaryota</taxon>
        <taxon>Metazoa</taxon>
        <taxon>Ecdysozoa</taxon>
        <taxon>Arthropoda</taxon>
        <taxon>Hexapoda</taxon>
        <taxon>Insecta</taxon>
        <taxon>Pterygota</taxon>
        <taxon>Neoptera</taxon>
        <taxon>Endopterygota</taxon>
        <taxon>Coleoptera</taxon>
        <taxon>Polyphaga</taxon>
        <taxon>Cucujiformia</taxon>
        <taxon>Chrysomeloidea</taxon>
        <taxon>Chrysomelidae</taxon>
        <taxon>Galerucinae</taxon>
        <taxon>Diabroticina</taxon>
        <taxon>Diabroticites</taxon>
        <taxon>Diabrotica</taxon>
    </lineage>
</organism>
<evidence type="ECO:0000313" key="4">
    <source>
        <dbReference type="Proteomes" id="UP001652700"/>
    </source>
</evidence>
<feature type="domain" description="Chitin-binding type-2" evidence="2">
    <location>
        <begin position="20"/>
        <end position="83"/>
    </location>
</feature>
<dbReference type="Pfam" id="PF01607">
    <property type="entry name" value="CBM_14"/>
    <property type="match status" value="1"/>
</dbReference>
<dbReference type="InParanoid" id="A0A6P7FEL2"/>
<dbReference type="SMART" id="SM00494">
    <property type="entry name" value="ChtBD2"/>
    <property type="match status" value="1"/>
</dbReference>
<dbReference type="EnsemblMetazoa" id="XM_028278380.2">
    <property type="protein sequence ID" value="XP_028134181.1"/>
    <property type="gene ID" value="LOC114329325"/>
</dbReference>
<keyword evidence="1" id="KW-0732">Signal</keyword>
<accession>A0A6P7FEL2</accession>
<feature type="signal peptide" evidence="1">
    <location>
        <begin position="1"/>
        <end position="19"/>
    </location>
</feature>